<evidence type="ECO:0000313" key="2">
    <source>
        <dbReference type="Proteomes" id="UP001732700"/>
    </source>
</evidence>
<name>A0ACD5ZWI6_AVESA</name>
<dbReference type="Proteomes" id="UP001732700">
    <property type="component" value="Chromosome 7A"/>
</dbReference>
<accession>A0ACD5ZWI6</accession>
<dbReference type="EnsemblPlants" id="AVESA.00010b.r2.7AG1218500.1">
    <property type="protein sequence ID" value="AVESA.00010b.r2.7AG1218500.1.CDS.1"/>
    <property type="gene ID" value="AVESA.00010b.r2.7AG1218500"/>
</dbReference>
<protein>
    <submittedName>
        <fullName evidence="1">Uncharacterized protein</fullName>
    </submittedName>
</protein>
<evidence type="ECO:0000313" key="1">
    <source>
        <dbReference type="EnsemblPlants" id="AVESA.00010b.r2.7AG1218500.1.CDS.1"/>
    </source>
</evidence>
<sequence length="209" mass="22527">MEASRAAMRRREEAGGRAPRHGAPKNLGLRGVRQRPWGRWAAEIRVPHTRSRLWLGTFSHPEEAALAYDATLFCFYGDTPPSTRYYNFPAAPRPDITEERRARLTVGNIKAIAERHALQLYGLVSQHQHVPAPAPAAAGPVAYEAMVAADAAGGATGDAGGAAATDQQGIDGENYGNMDDLLAAADLLSIDEFADVIAILMQGDQFMDM</sequence>
<reference evidence="1" key="2">
    <citation type="submission" date="2025-09" db="UniProtKB">
        <authorList>
            <consortium name="EnsemblPlants"/>
        </authorList>
    </citation>
    <scope>IDENTIFICATION</scope>
</reference>
<keyword evidence="2" id="KW-1185">Reference proteome</keyword>
<reference evidence="1" key="1">
    <citation type="submission" date="2021-05" db="EMBL/GenBank/DDBJ databases">
        <authorList>
            <person name="Scholz U."/>
            <person name="Mascher M."/>
            <person name="Fiebig A."/>
        </authorList>
    </citation>
    <scope>NUCLEOTIDE SEQUENCE [LARGE SCALE GENOMIC DNA]</scope>
</reference>
<proteinExistence type="predicted"/>
<organism evidence="1 2">
    <name type="scientific">Avena sativa</name>
    <name type="common">Oat</name>
    <dbReference type="NCBI Taxonomy" id="4498"/>
    <lineage>
        <taxon>Eukaryota</taxon>
        <taxon>Viridiplantae</taxon>
        <taxon>Streptophyta</taxon>
        <taxon>Embryophyta</taxon>
        <taxon>Tracheophyta</taxon>
        <taxon>Spermatophyta</taxon>
        <taxon>Magnoliopsida</taxon>
        <taxon>Liliopsida</taxon>
        <taxon>Poales</taxon>
        <taxon>Poaceae</taxon>
        <taxon>BOP clade</taxon>
        <taxon>Pooideae</taxon>
        <taxon>Poodae</taxon>
        <taxon>Poeae</taxon>
        <taxon>Poeae Chloroplast Group 1 (Aveneae type)</taxon>
        <taxon>Aveninae</taxon>
        <taxon>Avena</taxon>
    </lineage>
</organism>